<feature type="compositionally biased region" description="Low complexity" evidence="1">
    <location>
        <begin position="61"/>
        <end position="70"/>
    </location>
</feature>
<name>A0A0L6CQ68_9MICO</name>
<dbReference type="AlphaFoldDB" id="A0A0L6CQ68"/>
<dbReference type="Proteomes" id="UP000037397">
    <property type="component" value="Unassembled WGS sequence"/>
</dbReference>
<dbReference type="RefSeq" id="WP_050668123.1">
    <property type="nucleotide sequence ID" value="NZ_LAIR01000001.1"/>
</dbReference>
<dbReference type="STRING" id="1631356.VV01_00145"/>
<proteinExistence type="predicted"/>
<comment type="caution">
    <text evidence="2">The sequence shown here is derived from an EMBL/GenBank/DDBJ whole genome shotgun (WGS) entry which is preliminary data.</text>
</comment>
<protein>
    <submittedName>
        <fullName evidence="2">Uncharacterized protein</fullName>
    </submittedName>
</protein>
<dbReference type="EMBL" id="LAIR01000001">
    <property type="protein sequence ID" value="KNX39683.1"/>
    <property type="molecule type" value="Genomic_DNA"/>
</dbReference>
<keyword evidence="3" id="KW-1185">Reference proteome</keyword>
<evidence type="ECO:0000256" key="1">
    <source>
        <dbReference type="SAM" id="MobiDB-lite"/>
    </source>
</evidence>
<organism evidence="2 3">
    <name type="scientific">Luteipulveratus halotolerans</name>
    <dbReference type="NCBI Taxonomy" id="1631356"/>
    <lineage>
        <taxon>Bacteria</taxon>
        <taxon>Bacillati</taxon>
        <taxon>Actinomycetota</taxon>
        <taxon>Actinomycetes</taxon>
        <taxon>Micrococcales</taxon>
        <taxon>Dermacoccaceae</taxon>
        <taxon>Luteipulveratus</taxon>
    </lineage>
</organism>
<feature type="region of interest" description="Disordered" evidence="1">
    <location>
        <begin position="1"/>
        <end position="74"/>
    </location>
</feature>
<gene>
    <name evidence="2" type="ORF">VV01_00145</name>
</gene>
<feature type="compositionally biased region" description="Basic and acidic residues" evidence="1">
    <location>
        <begin position="45"/>
        <end position="60"/>
    </location>
</feature>
<evidence type="ECO:0000313" key="2">
    <source>
        <dbReference type="EMBL" id="KNX39683.1"/>
    </source>
</evidence>
<sequence>MGSKRPAARKSALAGGHYADPANLAKVSAPPSTEPAPVAPAEPGRTVEEPKQAKPVEKKAAAPSPRSAPAGTENIAIWFRPATLKRAQAAYQVDEKASPEQTPDSFRQWLSDAARELADMSSERRIAAVRDADAEQPGRGSSRMFHIDSATLEAIEQARADDERQLTIKRSRGEFIVLAARVATARARQRYVERTGAQDLPEPEPLRLGRPPKK</sequence>
<reference evidence="3" key="1">
    <citation type="submission" date="2015-03" db="EMBL/GenBank/DDBJ databases">
        <title>Luteipulveratus halotolerans sp. nov., a novel actinobacterium (Dermacoccaceae) from Sarawak, Malaysia.</title>
        <authorList>
            <person name="Juboi H."/>
            <person name="Basik A."/>
            <person name="Shamsul S.S."/>
            <person name="Arnold P."/>
            <person name="Schmitt E.K."/>
            <person name="Sanglier J.-J."/>
            <person name="Yeo T."/>
        </authorList>
    </citation>
    <scope>NUCLEOTIDE SEQUENCE [LARGE SCALE GENOMIC DNA]</scope>
    <source>
        <strain evidence="3">C296001</strain>
    </source>
</reference>
<feature type="region of interest" description="Disordered" evidence="1">
    <location>
        <begin position="191"/>
        <end position="214"/>
    </location>
</feature>
<accession>A0A0L6CQ68</accession>
<evidence type="ECO:0000313" key="3">
    <source>
        <dbReference type="Proteomes" id="UP000037397"/>
    </source>
</evidence>